<organism evidence="1 2">
    <name type="scientific">Streptomyces uncialis</name>
    <dbReference type="NCBI Taxonomy" id="1048205"/>
    <lineage>
        <taxon>Bacteria</taxon>
        <taxon>Bacillati</taxon>
        <taxon>Actinomycetota</taxon>
        <taxon>Actinomycetes</taxon>
        <taxon>Kitasatosporales</taxon>
        <taxon>Streptomycetaceae</taxon>
        <taxon>Streptomyces</taxon>
    </lineage>
</organism>
<accession>A0A1Q4VA44</accession>
<comment type="caution">
    <text evidence="1">The sequence shown here is derived from an EMBL/GenBank/DDBJ whole genome shotgun (WGS) entry which is preliminary data.</text>
</comment>
<dbReference type="RefSeq" id="WP_073786589.1">
    <property type="nucleotide sequence ID" value="NZ_LFBV01000002.1"/>
</dbReference>
<sequence>MRPAVDPEPAASQMRHYVAEFVERVNARARLPLDYSVGSLRVVDLVVDGLRRGGAGGAGARPLEALFGFGAYAGEVLVRKAGAVWVELDRDQREVFGQPLGVRMPDGRLWNPLGKVLKRFDHGAEESVALLYLQIHGRRRRSDPAYLGGGEGSPRRAS</sequence>
<proteinExistence type="predicted"/>
<dbReference type="Proteomes" id="UP000186455">
    <property type="component" value="Unassembled WGS sequence"/>
</dbReference>
<gene>
    <name evidence="1" type="ORF">AB852_10980</name>
</gene>
<name>A0A1Q4VA44_9ACTN</name>
<reference evidence="1 2" key="1">
    <citation type="submission" date="2015-06" db="EMBL/GenBank/DDBJ databases">
        <title>Cloning and characterization of the uncialamcin biosynthetic gene cluster.</title>
        <authorList>
            <person name="Yan X."/>
            <person name="Huang T."/>
            <person name="Ge H."/>
            <person name="Shen B."/>
        </authorList>
    </citation>
    <scope>NUCLEOTIDE SEQUENCE [LARGE SCALE GENOMIC DNA]</scope>
    <source>
        <strain evidence="1 2">DCA2648</strain>
    </source>
</reference>
<evidence type="ECO:0000313" key="2">
    <source>
        <dbReference type="Proteomes" id="UP000186455"/>
    </source>
</evidence>
<protein>
    <recommendedName>
        <fullName evidence="3">DUF3806 domain-containing protein</fullName>
    </recommendedName>
</protein>
<dbReference type="AlphaFoldDB" id="A0A1Q4VA44"/>
<evidence type="ECO:0000313" key="1">
    <source>
        <dbReference type="EMBL" id="OKH94715.1"/>
    </source>
</evidence>
<keyword evidence="2" id="KW-1185">Reference proteome</keyword>
<dbReference type="EMBL" id="LFBV01000002">
    <property type="protein sequence ID" value="OKH94715.1"/>
    <property type="molecule type" value="Genomic_DNA"/>
</dbReference>
<evidence type="ECO:0008006" key="3">
    <source>
        <dbReference type="Google" id="ProtNLM"/>
    </source>
</evidence>